<feature type="domain" description="Peptidase S9 prolyl oligopeptidase catalytic" evidence="14">
    <location>
        <begin position="777"/>
        <end position="854"/>
    </location>
</feature>
<dbReference type="GO" id="GO:0004177">
    <property type="term" value="F:aminopeptidase activity"/>
    <property type="evidence" value="ECO:0007669"/>
    <property type="project" value="UniProtKB-KW"/>
</dbReference>
<dbReference type="GO" id="GO:0005886">
    <property type="term" value="C:plasma membrane"/>
    <property type="evidence" value="ECO:0007669"/>
    <property type="project" value="TreeGrafter"/>
</dbReference>
<feature type="domain" description="Peptidase S9 prolyl oligopeptidase catalytic" evidence="14">
    <location>
        <begin position="882"/>
        <end position="930"/>
    </location>
</feature>
<feature type="compositionally biased region" description="Polar residues" evidence="12">
    <location>
        <begin position="985"/>
        <end position="994"/>
    </location>
</feature>
<dbReference type="Pfam" id="PF00930">
    <property type="entry name" value="DPPIV_N"/>
    <property type="match status" value="2"/>
</dbReference>
<dbReference type="InterPro" id="IPR002469">
    <property type="entry name" value="Peptidase_S9B_N"/>
</dbReference>
<evidence type="ECO:0000256" key="9">
    <source>
        <dbReference type="ARBA" id="ARBA00023136"/>
    </source>
</evidence>
<evidence type="ECO:0000256" key="2">
    <source>
        <dbReference type="ARBA" id="ARBA00022438"/>
    </source>
</evidence>
<feature type="domain" description="Dipeptidylpeptidase IV N-terminal" evidence="15">
    <location>
        <begin position="167"/>
        <end position="224"/>
    </location>
</feature>
<keyword evidence="8 13" id="KW-1133">Transmembrane helix</keyword>
<feature type="region of interest" description="Disordered" evidence="12">
    <location>
        <begin position="985"/>
        <end position="1011"/>
    </location>
</feature>
<proteinExistence type="predicted"/>
<protein>
    <submittedName>
        <fullName evidence="16">Dipeptidyl peptidase 4</fullName>
    </submittedName>
</protein>
<evidence type="ECO:0000256" key="4">
    <source>
        <dbReference type="ARBA" id="ARBA00022692"/>
    </source>
</evidence>
<keyword evidence="10" id="KW-0325">Glycoprotein</keyword>
<dbReference type="GO" id="GO:0012505">
    <property type="term" value="C:endomembrane system"/>
    <property type="evidence" value="ECO:0007669"/>
    <property type="project" value="UniProtKB-SubCell"/>
</dbReference>
<keyword evidence="5" id="KW-0378">Hydrolase</keyword>
<evidence type="ECO:0000256" key="6">
    <source>
        <dbReference type="ARBA" id="ARBA00022825"/>
    </source>
</evidence>
<dbReference type="Gene3D" id="3.40.50.1820">
    <property type="entry name" value="alpha/beta hydrolase"/>
    <property type="match status" value="2"/>
</dbReference>
<keyword evidence="2" id="KW-0031">Aminopeptidase</keyword>
<keyword evidence="9 13" id="KW-0472">Membrane</keyword>
<reference evidence="16" key="1">
    <citation type="submission" date="2018-10" db="EMBL/GenBank/DDBJ databases">
        <title>Transcriptome assembly of Aceria tosichella (Wheat curl mite) Type 2.</title>
        <authorList>
            <person name="Scully E.D."/>
            <person name="Geib S.M."/>
            <person name="Palmer N.A."/>
            <person name="Gupta A.K."/>
            <person name="Sarath G."/>
            <person name="Tatineni S."/>
        </authorList>
    </citation>
    <scope>NUCLEOTIDE SEQUENCE</scope>
    <source>
        <strain evidence="16">LincolnNE</strain>
    </source>
</reference>
<dbReference type="GO" id="GO:0008236">
    <property type="term" value="F:serine-type peptidase activity"/>
    <property type="evidence" value="ECO:0007669"/>
    <property type="project" value="UniProtKB-KW"/>
</dbReference>
<evidence type="ECO:0000259" key="15">
    <source>
        <dbReference type="Pfam" id="PF00930"/>
    </source>
</evidence>
<dbReference type="GO" id="GO:0008239">
    <property type="term" value="F:dipeptidyl-peptidase activity"/>
    <property type="evidence" value="ECO:0007669"/>
    <property type="project" value="TreeGrafter"/>
</dbReference>
<gene>
    <name evidence="16" type="primary">DPP4_1</name>
    <name evidence="16" type="ORF">g.13008</name>
</gene>
<evidence type="ECO:0000256" key="13">
    <source>
        <dbReference type="SAM" id="Phobius"/>
    </source>
</evidence>
<evidence type="ECO:0000256" key="3">
    <source>
        <dbReference type="ARBA" id="ARBA00022670"/>
    </source>
</evidence>
<evidence type="ECO:0000313" key="16">
    <source>
        <dbReference type="EMBL" id="MDE47900.1"/>
    </source>
</evidence>
<dbReference type="EMBL" id="GGYP01003129">
    <property type="protein sequence ID" value="MDE47900.1"/>
    <property type="molecule type" value="Transcribed_RNA"/>
</dbReference>
<feature type="domain" description="Peptidase S9 prolyl oligopeptidase catalytic" evidence="14">
    <location>
        <begin position="1006"/>
        <end position="1098"/>
    </location>
</feature>
<evidence type="ECO:0000256" key="7">
    <source>
        <dbReference type="ARBA" id="ARBA00022968"/>
    </source>
</evidence>
<comment type="subcellular location">
    <subcellularLocation>
        <location evidence="11">Endomembrane system</location>
        <topology evidence="11">Single-pass membrane protein</topology>
    </subcellularLocation>
    <subcellularLocation>
        <location evidence="1">Membrane</location>
        <topology evidence="1">Single-pass type II membrane protein</topology>
    </subcellularLocation>
</comment>
<evidence type="ECO:0000256" key="10">
    <source>
        <dbReference type="ARBA" id="ARBA00023180"/>
    </source>
</evidence>
<evidence type="ECO:0000259" key="14">
    <source>
        <dbReference type="Pfam" id="PF00326"/>
    </source>
</evidence>
<feature type="region of interest" description="Disordered" evidence="12">
    <location>
        <begin position="642"/>
        <end position="661"/>
    </location>
</feature>
<sequence>MSTNNYYNITNRHRNTRSTNYYYVCHRIIYAFVLLLSIGELPALERVESVPLVVDNKSQTKSREPITLEEAFLGELRAKDFDFDWLSTKGSGDSELIDQLIYDDSKNILLVTLPSIERRNATNFNIPSPGATQKNQQILTNFEPNVTVLVSNSSLLSTIEFQGYKLSPSRQYLLLWNSRRKQFRHSFTAKYFLYDIKRDLVSLLSTKQSQVQPQSASATYSPIPFEDENEYMRFKVVDWYSTETTQGLVDSLIMIQNNDIYKLYDVSRLVVDTQNLSSTDTKRDPMVSANHALPIRLTYTGREGVIFNGVPDWLYEEEILGDTPAFQVSPSSSHLAYMSFDDSHVNIMPYTIYGDRIIPRVQLLRYPKTGQPNPQVTVRVIENFSHLDEVESKSNNGVQMVLPDDLGHEQHYINRIQWLTNEKLALIWSSRNQSNSFVIICSMLPSPSNVNSSAQWKCEKNLNMKAENGWLDIGDDLLPLNADYYLALVPKFEGAEVGNFKHIAKVSIKEPNKFVYLTSGRKEVIAFNGVDYKRSLVYYTSTVANEPGQRQLFVTELDSTSTHKNITLDVLEASSTSVCVTCDHHLDECLYNYAKMSPSTNYYMFHCSGPGVPRVELRATRRRRHRNFFENLVNDTRQQKFLNHPTQGNESNVLASDGSNGQNSPSLLWTFEDNRKLRDKLENHKMMPLTLRAHIPIDGTGYQADALILLPPNLFGSARSPTANKLRTSSKYLTLEQINELSSTANNGQQLPMVVDVYGGPGSQRVDYRFGINFGHYLASSKQIVYVMIDGRGSGYQGSKRLYELYHKLGTVEIQDQIDVASHLARFLWFVDPTRVAIWGWSYGGYAAAMSLAQSKLRANNELAHNQKLVQNQTDPGTISESVFKCAASVAPVTHWIYYDTAYTEKYMSSPWANEKYDNLYPGDHLYNNEVIGRQPVFIQSPSSIRRDPFVANKWTPLNQTLNSGHIQSIAAQHILDLIADTETNRSQRVSSPTNQQQVNNNNNNNNKNQIDLNDRYRKASLLEQAANFDSNSFLLIHGTADDNVNFQQSIMLMKRFIKKNVLFETRLYPDQDHGIAEKADKFHLGSTLSDFLISCLGRV</sequence>
<dbReference type="InterPro" id="IPR001375">
    <property type="entry name" value="Peptidase_S9_cat"/>
</dbReference>
<dbReference type="Pfam" id="PF00326">
    <property type="entry name" value="Peptidase_S9"/>
    <property type="match status" value="3"/>
</dbReference>
<accession>A0A6G1SDA3</accession>
<dbReference type="SUPFAM" id="SSF53474">
    <property type="entry name" value="alpha/beta-Hydrolases"/>
    <property type="match status" value="1"/>
</dbReference>
<keyword evidence="3" id="KW-0645">Protease</keyword>
<keyword evidence="6" id="KW-0720">Serine protease</keyword>
<evidence type="ECO:0000256" key="5">
    <source>
        <dbReference type="ARBA" id="ARBA00022801"/>
    </source>
</evidence>
<evidence type="ECO:0000256" key="11">
    <source>
        <dbReference type="ARBA" id="ARBA00037847"/>
    </source>
</evidence>
<feature type="transmembrane region" description="Helical" evidence="13">
    <location>
        <begin position="21"/>
        <end position="39"/>
    </location>
</feature>
<evidence type="ECO:0000256" key="12">
    <source>
        <dbReference type="SAM" id="MobiDB-lite"/>
    </source>
</evidence>
<evidence type="ECO:0000256" key="8">
    <source>
        <dbReference type="ARBA" id="ARBA00022989"/>
    </source>
</evidence>
<dbReference type="PANTHER" id="PTHR11731:SF200">
    <property type="entry name" value="DIPEPTIDYL PEPTIDASE 10, ISOFORM B"/>
    <property type="match status" value="1"/>
</dbReference>
<name>A0A6G1SDA3_9ACAR</name>
<feature type="domain" description="Dipeptidylpeptidase IV N-terminal" evidence="15">
    <location>
        <begin position="294"/>
        <end position="613"/>
    </location>
</feature>
<dbReference type="GO" id="GO:0006508">
    <property type="term" value="P:proteolysis"/>
    <property type="evidence" value="ECO:0007669"/>
    <property type="project" value="UniProtKB-KW"/>
</dbReference>
<dbReference type="PANTHER" id="PTHR11731">
    <property type="entry name" value="PROTEASE FAMILY S9B,C DIPEPTIDYL-PEPTIDASE IV-RELATED"/>
    <property type="match status" value="1"/>
</dbReference>
<dbReference type="SUPFAM" id="SSF82171">
    <property type="entry name" value="DPP6 N-terminal domain-like"/>
    <property type="match status" value="1"/>
</dbReference>
<dbReference type="InterPro" id="IPR050278">
    <property type="entry name" value="Serine_Prot_S9B/DPPIV"/>
</dbReference>
<evidence type="ECO:0000256" key="1">
    <source>
        <dbReference type="ARBA" id="ARBA00004606"/>
    </source>
</evidence>
<keyword evidence="4 13" id="KW-0812">Transmembrane</keyword>
<feature type="compositionally biased region" description="Low complexity" evidence="12">
    <location>
        <begin position="995"/>
        <end position="1010"/>
    </location>
</feature>
<dbReference type="InterPro" id="IPR029058">
    <property type="entry name" value="AB_hydrolase_fold"/>
</dbReference>
<dbReference type="Gene3D" id="2.140.10.30">
    <property type="entry name" value="Dipeptidylpeptidase IV, N-terminal domain"/>
    <property type="match status" value="1"/>
</dbReference>
<organism evidence="16">
    <name type="scientific">Aceria tosichella</name>
    <name type="common">wheat curl mite</name>
    <dbReference type="NCBI Taxonomy" id="561515"/>
    <lineage>
        <taxon>Eukaryota</taxon>
        <taxon>Metazoa</taxon>
        <taxon>Ecdysozoa</taxon>
        <taxon>Arthropoda</taxon>
        <taxon>Chelicerata</taxon>
        <taxon>Arachnida</taxon>
        <taxon>Acari</taxon>
        <taxon>Acariformes</taxon>
        <taxon>Trombidiformes</taxon>
        <taxon>Prostigmata</taxon>
        <taxon>Eupodina</taxon>
        <taxon>Eriophyoidea</taxon>
        <taxon>Eriophyidae</taxon>
        <taxon>Eriophyinae</taxon>
        <taxon>Aceriini</taxon>
        <taxon>Aceria</taxon>
    </lineage>
</organism>
<keyword evidence="7" id="KW-0735">Signal-anchor</keyword>
<dbReference type="AlphaFoldDB" id="A0A6G1SDA3"/>